<evidence type="ECO:0000313" key="2">
    <source>
        <dbReference type="EMBL" id="AGL61910.1"/>
    </source>
</evidence>
<dbReference type="AlphaFoldDB" id="R4PUS2"/>
<dbReference type="InterPro" id="IPR000086">
    <property type="entry name" value="NUDIX_hydrolase_dom"/>
</dbReference>
<dbReference type="Proteomes" id="UP000013893">
    <property type="component" value="Chromosome"/>
</dbReference>
<proteinExistence type="predicted"/>
<dbReference type="HOGENOM" id="CLU_545955_0_0_0"/>
<evidence type="ECO:0000259" key="1">
    <source>
        <dbReference type="PROSITE" id="PS51462"/>
    </source>
</evidence>
<dbReference type="STRING" id="1332188.L336_0201"/>
<gene>
    <name evidence="2" type="ORF">L336_0201</name>
</gene>
<sequence>MIKETMPKQPMFPTDEEKSRFRQLGYELDSHGRPLHPWRDRLPHLAEGKGFFYHWGPNYTVDPVVISQTTTPRLLLIQRGDTGRWAFPGGFLETNEDIHTAGLRELQEETGLAQVDSSGRVVYTGVVNDRRATLHAWPETSAILWRTHTAYPVQAGDDAEHAEWVPLCHARTLLADSSHGDILAEAIKTHGSLHEKVEYYADQSIIRDAQGGHMAYSRVIISPPEGVPIFVKHHNKNTITDDIRADHLRRYLKKEYAVYKHLETHGVPVPNDVMLIDDHTLLMEALDPNSGWYWRAPGAPHKREAYIEDILRSLTTVASTPPVDTADIASSYTTLHQEGWNVYPDHQQMIREKLAASQIDGSNELIAALDTIYARYSAQHPPELTAFCHHDFRQSNVAWHPAHGTKIVDWSWADRGPRLADTTSFLIDLYKSGHEISRYQEYVDEYHALVLIGFWLEHSIWPPAPSNHLVREQQLASAIAAFRLLEEIRQTSVPEKTAS</sequence>
<accession>R4PUS2</accession>
<dbReference type="KEGG" id="saal:L336_0201"/>
<dbReference type="PANTHER" id="PTHR43736">
    <property type="entry name" value="ADP-RIBOSE PYROPHOSPHATASE"/>
    <property type="match status" value="1"/>
</dbReference>
<feature type="domain" description="Nudix hydrolase" evidence="1">
    <location>
        <begin position="57"/>
        <end position="188"/>
    </location>
</feature>
<dbReference type="InterPro" id="IPR011009">
    <property type="entry name" value="Kinase-like_dom_sf"/>
</dbReference>
<dbReference type="Pfam" id="PF00293">
    <property type="entry name" value="NUDIX"/>
    <property type="match status" value="1"/>
</dbReference>
<organism evidence="2 3">
    <name type="scientific">Candidatus Saccharimonas aalborgensis</name>
    <dbReference type="NCBI Taxonomy" id="1332188"/>
    <lineage>
        <taxon>Bacteria</taxon>
        <taxon>Candidatus Saccharimonadota</taxon>
        <taxon>Candidatus Saccharimonadia</taxon>
        <taxon>Candidatus Saccharimonadales</taxon>
        <taxon>Candidatus Saccharimonadaceae</taxon>
        <taxon>Candidatus Saccharimonas</taxon>
    </lineage>
</organism>
<dbReference type="InterPro" id="IPR002575">
    <property type="entry name" value="Aminoglycoside_PTrfase"/>
</dbReference>
<dbReference type="SUPFAM" id="SSF55811">
    <property type="entry name" value="Nudix"/>
    <property type="match status" value="1"/>
</dbReference>
<reference evidence="2 3" key="1">
    <citation type="journal article" date="2013" name="Nat. Biotechnol.">
        <title>Genome sequences of rare, uncultured bacteria obtained by differential coverage binning of multiple metagenomes.</title>
        <authorList>
            <person name="Albertsen M."/>
            <person name="Hugenholtz P."/>
            <person name="Skarshewski A."/>
            <person name="Nielsen K.L."/>
            <person name="Tyson G.W."/>
            <person name="Nielsen P.H."/>
        </authorList>
    </citation>
    <scope>NUCLEOTIDE SEQUENCE [LARGE SCALE GENOMIC DNA]</scope>
    <source>
        <strain evidence="2">TM71</strain>
    </source>
</reference>
<dbReference type="PANTHER" id="PTHR43736:SF1">
    <property type="entry name" value="DIHYDRONEOPTERIN TRIPHOSPHATE DIPHOSPHATASE"/>
    <property type="match status" value="1"/>
</dbReference>
<dbReference type="InterPro" id="IPR015797">
    <property type="entry name" value="NUDIX_hydrolase-like_dom_sf"/>
</dbReference>
<evidence type="ECO:0000313" key="3">
    <source>
        <dbReference type="Proteomes" id="UP000013893"/>
    </source>
</evidence>
<dbReference type="Gene3D" id="3.90.1200.10">
    <property type="match status" value="1"/>
</dbReference>
<name>R4PUS2_9BACT</name>
<protein>
    <recommendedName>
        <fullName evidence="1">Nudix hydrolase domain-containing protein</fullName>
    </recommendedName>
</protein>
<dbReference type="EMBL" id="CP005957">
    <property type="protein sequence ID" value="AGL61910.1"/>
    <property type="molecule type" value="Genomic_DNA"/>
</dbReference>
<keyword evidence="3" id="KW-1185">Reference proteome</keyword>
<dbReference type="Gene3D" id="3.90.79.10">
    <property type="entry name" value="Nucleoside Triphosphate Pyrophosphohydrolase"/>
    <property type="match status" value="1"/>
</dbReference>
<dbReference type="Pfam" id="PF01636">
    <property type="entry name" value="APH"/>
    <property type="match status" value="1"/>
</dbReference>
<dbReference type="SUPFAM" id="SSF56112">
    <property type="entry name" value="Protein kinase-like (PK-like)"/>
    <property type="match status" value="1"/>
</dbReference>
<dbReference type="PROSITE" id="PS51462">
    <property type="entry name" value="NUDIX"/>
    <property type="match status" value="1"/>
</dbReference>